<dbReference type="Proteomes" id="UP000466785">
    <property type="component" value="Chromosome"/>
</dbReference>
<keyword evidence="10" id="KW-1185">Reference proteome</keyword>
<dbReference type="GO" id="GO:0003677">
    <property type="term" value="F:DNA binding"/>
    <property type="evidence" value="ECO:0007669"/>
    <property type="project" value="UniProtKB-KW"/>
</dbReference>
<dbReference type="InterPro" id="IPR007627">
    <property type="entry name" value="RNA_pol_sigma70_r2"/>
</dbReference>
<evidence type="ECO:0000256" key="4">
    <source>
        <dbReference type="ARBA" id="ARBA00023163"/>
    </source>
</evidence>
<dbReference type="Gene3D" id="1.20.120.1810">
    <property type="match status" value="1"/>
</dbReference>
<evidence type="ECO:0000259" key="8">
    <source>
        <dbReference type="Pfam" id="PF04545"/>
    </source>
</evidence>
<evidence type="ECO:0000313" key="10">
    <source>
        <dbReference type="Proteomes" id="UP000466785"/>
    </source>
</evidence>
<dbReference type="InterPro" id="IPR013324">
    <property type="entry name" value="RNA_pol_sigma_r3/r4-like"/>
</dbReference>
<reference evidence="9 10" key="1">
    <citation type="journal article" date="2019" name="Emerg. Microbes Infect.">
        <title>Comprehensive subspecies identification of 175 nontuberculous mycobacteria species based on 7547 genomic profiles.</title>
        <authorList>
            <person name="Matsumoto Y."/>
            <person name="Kinjo T."/>
            <person name="Motooka D."/>
            <person name="Nabeya D."/>
            <person name="Jung N."/>
            <person name="Uechi K."/>
            <person name="Horii T."/>
            <person name="Iida T."/>
            <person name="Fujita J."/>
            <person name="Nakamura S."/>
        </authorList>
    </citation>
    <scope>NUCLEOTIDE SEQUENCE [LARGE SCALE GENOMIC DNA]</scope>
    <source>
        <strain evidence="9 10">JCM 12603</strain>
    </source>
</reference>
<dbReference type="GO" id="GO:0016987">
    <property type="term" value="F:sigma factor activity"/>
    <property type="evidence" value="ECO:0007669"/>
    <property type="project" value="UniProtKB-KW"/>
</dbReference>
<dbReference type="EMBL" id="AP022570">
    <property type="protein sequence ID" value="BBX52263.1"/>
    <property type="molecule type" value="Genomic_DNA"/>
</dbReference>
<dbReference type="InterPro" id="IPR013325">
    <property type="entry name" value="RNA_pol_sigma_r2"/>
</dbReference>
<dbReference type="RefSeq" id="WP_163675541.1">
    <property type="nucleotide sequence ID" value="NZ_AP022570.1"/>
</dbReference>
<dbReference type="Pfam" id="PF04542">
    <property type="entry name" value="Sigma70_r2"/>
    <property type="match status" value="1"/>
</dbReference>
<keyword evidence="3" id="KW-0238">DNA-binding</keyword>
<keyword evidence="1" id="KW-0805">Transcription regulation</keyword>
<dbReference type="KEGG" id="mpof:MPOR_32890"/>
<dbReference type="Pfam" id="PF04539">
    <property type="entry name" value="Sigma70_r3"/>
    <property type="match status" value="1"/>
</dbReference>
<dbReference type="Gene3D" id="1.10.10.10">
    <property type="entry name" value="Winged helix-like DNA-binding domain superfamily/Winged helix DNA-binding domain"/>
    <property type="match status" value="2"/>
</dbReference>
<dbReference type="NCBIfam" id="TIGR02937">
    <property type="entry name" value="sigma70-ECF"/>
    <property type="match status" value="1"/>
</dbReference>
<dbReference type="AlphaFoldDB" id="A0A6N4VDP6"/>
<evidence type="ECO:0000256" key="3">
    <source>
        <dbReference type="ARBA" id="ARBA00023125"/>
    </source>
</evidence>
<feature type="region of interest" description="Disordered" evidence="5">
    <location>
        <begin position="1"/>
        <end position="23"/>
    </location>
</feature>
<gene>
    <name evidence="9" type="ORF">MPOR_32890</name>
</gene>
<evidence type="ECO:0000256" key="5">
    <source>
        <dbReference type="SAM" id="MobiDB-lite"/>
    </source>
</evidence>
<dbReference type="InterPro" id="IPR000943">
    <property type="entry name" value="RNA_pol_sigma70"/>
</dbReference>
<dbReference type="InterPro" id="IPR014322">
    <property type="entry name" value="RNA_pol_sigma-B/F/G"/>
</dbReference>
<dbReference type="SUPFAM" id="SSF88946">
    <property type="entry name" value="Sigma2 domain of RNA polymerase sigma factors"/>
    <property type="match status" value="1"/>
</dbReference>
<dbReference type="Pfam" id="PF04545">
    <property type="entry name" value="Sigma70_r4"/>
    <property type="match status" value="1"/>
</dbReference>
<evidence type="ECO:0000256" key="2">
    <source>
        <dbReference type="ARBA" id="ARBA00023082"/>
    </source>
</evidence>
<dbReference type="PRINTS" id="PR00046">
    <property type="entry name" value="SIGMA70FCT"/>
</dbReference>
<keyword evidence="4" id="KW-0804">Transcription</keyword>
<dbReference type="InterPro" id="IPR014284">
    <property type="entry name" value="RNA_pol_sigma-70_dom"/>
</dbReference>
<dbReference type="GO" id="GO:0006352">
    <property type="term" value="P:DNA-templated transcription initiation"/>
    <property type="evidence" value="ECO:0007669"/>
    <property type="project" value="InterPro"/>
</dbReference>
<evidence type="ECO:0000256" key="1">
    <source>
        <dbReference type="ARBA" id="ARBA00023015"/>
    </source>
</evidence>
<sequence>MSEHSTRSQRSHSGEPPSLSAAHGPDYRWLDTAFARLHVLEPGSAEHVALRNRIVDECLPLADRIARRYDRRGEAHDDLVQVARVGLLNAVTRFDPSVGSEFLSFAVPTMLGEVKRYFRDYGWSVNVPRRLKDLYPALAPATGELTQRLGRAPTAAELADEVGVGRAEVIETMTAAAGFKARSIEHRFTGDEDSPALIDRLGVPDPGMGLIEDSDALRVHLRALPDREYRIVIMRFFESLTQSEIAAQMGISQMHVSRLLSQSLHRLREAMADGGPASTVA</sequence>
<dbReference type="PANTHER" id="PTHR30385">
    <property type="entry name" value="SIGMA FACTOR F FLAGELLAR"/>
    <property type="match status" value="1"/>
</dbReference>
<dbReference type="InterPro" id="IPR036388">
    <property type="entry name" value="WH-like_DNA-bd_sf"/>
</dbReference>
<feature type="domain" description="RNA polymerase sigma-70 region 4" evidence="8">
    <location>
        <begin position="221"/>
        <end position="269"/>
    </location>
</feature>
<dbReference type="InterPro" id="IPR007630">
    <property type="entry name" value="RNA_pol_sigma70_r4"/>
</dbReference>
<proteinExistence type="predicted"/>
<evidence type="ECO:0000259" key="7">
    <source>
        <dbReference type="Pfam" id="PF04542"/>
    </source>
</evidence>
<keyword evidence="2" id="KW-0731">Sigma factor</keyword>
<feature type="domain" description="RNA polymerase sigma-70 region 3" evidence="6">
    <location>
        <begin position="138"/>
        <end position="200"/>
    </location>
</feature>
<dbReference type="SUPFAM" id="SSF88659">
    <property type="entry name" value="Sigma3 and sigma4 domains of RNA polymerase sigma factors"/>
    <property type="match status" value="2"/>
</dbReference>
<accession>A0A6N4VDP6</accession>
<dbReference type="CDD" id="cd06171">
    <property type="entry name" value="Sigma70_r4"/>
    <property type="match status" value="1"/>
</dbReference>
<dbReference type="NCBIfam" id="TIGR02980">
    <property type="entry name" value="SigBFG"/>
    <property type="match status" value="1"/>
</dbReference>
<organism evidence="9 10">
    <name type="scientific">Mycolicibacterium poriferae</name>
    <dbReference type="NCBI Taxonomy" id="39694"/>
    <lineage>
        <taxon>Bacteria</taxon>
        <taxon>Bacillati</taxon>
        <taxon>Actinomycetota</taxon>
        <taxon>Actinomycetes</taxon>
        <taxon>Mycobacteriales</taxon>
        <taxon>Mycobacteriaceae</taxon>
        <taxon>Mycolicibacterium</taxon>
    </lineage>
</organism>
<dbReference type="InterPro" id="IPR007624">
    <property type="entry name" value="RNA_pol_sigma70_r3"/>
</dbReference>
<evidence type="ECO:0000259" key="6">
    <source>
        <dbReference type="Pfam" id="PF04539"/>
    </source>
</evidence>
<protein>
    <submittedName>
        <fullName evidence="9">RNA polymerase sigma factor SigF</fullName>
    </submittedName>
</protein>
<evidence type="ECO:0000313" key="9">
    <source>
        <dbReference type="EMBL" id="BBX52263.1"/>
    </source>
</evidence>
<feature type="domain" description="RNA polymerase sigma-70 region 2" evidence="7">
    <location>
        <begin position="55"/>
        <end position="123"/>
    </location>
</feature>
<dbReference type="PANTHER" id="PTHR30385:SF4">
    <property type="entry name" value="RNA POLYMERASE SIGMA-E FACTOR"/>
    <property type="match status" value="1"/>
</dbReference>
<name>A0A6N4VDP6_9MYCO</name>